<feature type="transmembrane region" description="Helical" evidence="7">
    <location>
        <begin position="86"/>
        <end position="105"/>
    </location>
</feature>
<feature type="domain" description="Prepilin type IV endopeptidase peptidase" evidence="8">
    <location>
        <begin position="89"/>
        <end position="183"/>
    </location>
</feature>
<evidence type="ECO:0000259" key="9">
    <source>
        <dbReference type="Pfam" id="PF06750"/>
    </source>
</evidence>
<keyword evidence="4 7" id="KW-0812">Transmembrane</keyword>
<organism evidence="10 11">
    <name type="scientific">Staphylococcus microti</name>
    <dbReference type="NCBI Taxonomy" id="569857"/>
    <lineage>
        <taxon>Bacteria</taxon>
        <taxon>Bacillati</taxon>
        <taxon>Bacillota</taxon>
        <taxon>Bacilli</taxon>
        <taxon>Bacillales</taxon>
        <taxon>Staphylococcaceae</taxon>
        <taxon>Staphylococcus</taxon>
    </lineage>
</organism>
<gene>
    <name evidence="10" type="ORF">TP70_05660</name>
</gene>
<evidence type="ECO:0000256" key="2">
    <source>
        <dbReference type="ARBA" id="ARBA00005801"/>
    </source>
</evidence>
<keyword evidence="3" id="KW-1003">Cell membrane</keyword>
<evidence type="ECO:0000313" key="11">
    <source>
        <dbReference type="Proteomes" id="UP000032366"/>
    </source>
</evidence>
<protein>
    <recommendedName>
        <fullName evidence="12">Type III leader peptidase family protein</fullName>
    </recommendedName>
</protein>
<evidence type="ECO:0000256" key="4">
    <source>
        <dbReference type="ARBA" id="ARBA00022692"/>
    </source>
</evidence>
<dbReference type="EMBL" id="JXWY01000034">
    <property type="protein sequence ID" value="KIX90817.1"/>
    <property type="molecule type" value="Genomic_DNA"/>
</dbReference>
<reference evidence="10 11" key="1">
    <citation type="submission" date="2015-01" db="EMBL/GenBank/DDBJ databases">
        <authorList>
            <person name="Guo J."/>
        </authorList>
    </citation>
    <scope>NUCLEOTIDE SEQUENCE [LARGE SCALE GENOMIC DNA]</scope>
    <source>
        <strain evidence="10 11">DSM 22147</strain>
    </source>
</reference>
<evidence type="ECO:0000313" key="10">
    <source>
        <dbReference type="EMBL" id="KIX90817.1"/>
    </source>
</evidence>
<dbReference type="Gene3D" id="1.20.120.1220">
    <property type="match status" value="1"/>
</dbReference>
<dbReference type="Proteomes" id="UP000032366">
    <property type="component" value="Unassembled WGS sequence"/>
</dbReference>
<feature type="transmembrane region" description="Helical" evidence="7">
    <location>
        <begin position="197"/>
        <end position="225"/>
    </location>
</feature>
<dbReference type="InterPro" id="IPR000045">
    <property type="entry name" value="Prepilin_IV_endopep_pep"/>
</dbReference>
<feature type="transmembrane region" description="Helical" evidence="7">
    <location>
        <begin position="156"/>
        <end position="177"/>
    </location>
</feature>
<dbReference type="PANTHER" id="PTHR30487">
    <property type="entry name" value="TYPE 4 PREPILIN-LIKE PROTEINS LEADER PEPTIDE-PROCESSING ENZYME"/>
    <property type="match status" value="1"/>
</dbReference>
<proteinExistence type="inferred from homology"/>
<dbReference type="InterPro" id="IPR050882">
    <property type="entry name" value="Prepilin_peptidase/N-MTase"/>
</dbReference>
<evidence type="ECO:0000259" key="8">
    <source>
        <dbReference type="Pfam" id="PF01478"/>
    </source>
</evidence>
<feature type="transmembrane region" description="Helical" evidence="7">
    <location>
        <begin position="60"/>
        <end position="80"/>
    </location>
</feature>
<keyword evidence="6 7" id="KW-0472">Membrane</keyword>
<comment type="caution">
    <text evidence="10">The sequence shown here is derived from an EMBL/GenBank/DDBJ whole genome shotgun (WGS) entry which is preliminary data.</text>
</comment>
<accession>A0ABR5C7Y3</accession>
<dbReference type="Pfam" id="PF01478">
    <property type="entry name" value="Peptidase_A24"/>
    <property type="match status" value="1"/>
</dbReference>
<feature type="domain" description="Prepilin peptidase A24 N-terminal" evidence="9">
    <location>
        <begin position="16"/>
        <end position="74"/>
    </location>
</feature>
<evidence type="ECO:0000256" key="3">
    <source>
        <dbReference type="ARBA" id="ARBA00022475"/>
    </source>
</evidence>
<sequence length="226" mass="25894">MSFLMHIADVRQLCFRMLLERSKCSSCNHVLNWRDLMPIGSYIMLKGKCRYCQALIPRKLLIAEILGGLIAVIPFIYPLYIDTSVFYMITFLLLALSMIDIQYLIVPHRFLFVCLVTNFLLHMPFSITHSQIYVIALLIISSFCLYRVIGMGDFKLLLVLALFLPAPFMVFVIWLTFPIGVLLLPLLYYCRLLKLPYIPLVPAISLSFIVVSLSYPVIITIVGGFI</sequence>
<feature type="transmembrane region" description="Helical" evidence="7">
    <location>
        <begin position="132"/>
        <end position="149"/>
    </location>
</feature>
<evidence type="ECO:0000256" key="6">
    <source>
        <dbReference type="ARBA" id="ARBA00023136"/>
    </source>
</evidence>
<keyword evidence="5 7" id="KW-1133">Transmembrane helix</keyword>
<keyword evidence="11" id="KW-1185">Reference proteome</keyword>
<comment type="similarity">
    <text evidence="2">Belongs to the peptidase A24 family.</text>
</comment>
<comment type="subcellular location">
    <subcellularLocation>
        <location evidence="1">Cell membrane</location>
        <topology evidence="1">Multi-pass membrane protein</topology>
    </subcellularLocation>
</comment>
<dbReference type="PANTHER" id="PTHR30487:SF0">
    <property type="entry name" value="PREPILIN LEADER PEPTIDASE_N-METHYLTRANSFERASE-RELATED"/>
    <property type="match status" value="1"/>
</dbReference>
<evidence type="ECO:0000256" key="7">
    <source>
        <dbReference type="SAM" id="Phobius"/>
    </source>
</evidence>
<evidence type="ECO:0008006" key="12">
    <source>
        <dbReference type="Google" id="ProtNLM"/>
    </source>
</evidence>
<dbReference type="InterPro" id="IPR010627">
    <property type="entry name" value="Prepilin_pept_A24_N"/>
</dbReference>
<evidence type="ECO:0000256" key="5">
    <source>
        <dbReference type="ARBA" id="ARBA00022989"/>
    </source>
</evidence>
<dbReference type="Pfam" id="PF06750">
    <property type="entry name" value="A24_N_bact"/>
    <property type="match status" value="1"/>
</dbReference>
<evidence type="ECO:0000256" key="1">
    <source>
        <dbReference type="ARBA" id="ARBA00004651"/>
    </source>
</evidence>
<name>A0ABR5C7Y3_9STAP</name>